<dbReference type="InterPro" id="IPR013783">
    <property type="entry name" value="Ig-like_fold"/>
</dbReference>
<dbReference type="PATRIC" id="fig|1423730.4.peg.906"/>
<dbReference type="Proteomes" id="UP000050865">
    <property type="component" value="Unassembled WGS sequence"/>
</dbReference>
<keyword evidence="3" id="KW-0732">Signal</keyword>
<evidence type="ECO:0000313" key="8">
    <source>
        <dbReference type="EMBL" id="KRN18167.1"/>
    </source>
</evidence>
<evidence type="ECO:0000313" key="9">
    <source>
        <dbReference type="Proteomes" id="UP000050865"/>
    </source>
</evidence>
<dbReference type="SUPFAM" id="SSF48230">
    <property type="entry name" value="Chondroitin AC/alginate lyase"/>
    <property type="match status" value="1"/>
</dbReference>
<keyword evidence="6" id="KW-0812">Transmembrane</keyword>
<dbReference type="AlphaFoldDB" id="A0A0R2EYP8"/>
<evidence type="ECO:0000256" key="5">
    <source>
        <dbReference type="SAM" id="MobiDB-lite"/>
    </source>
</evidence>
<dbReference type="InterPro" id="IPR008979">
    <property type="entry name" value="Galactose-bd-like_sf"/>
</dbReference>
<evidence type="ECO:0000256" key="2">
    <source>
        <dbReference type="ARBA" id="ARBA00022525"/>
    </source>
</evidence>
<evidence type="ECO:0000256" key="4">
    <source>
        <dbReference type="ARBA" id="ARBA00023088"/>
    </source>
</evidence>
<dbReference type="GO" id="GO:0005509">
    <property type="term" value="F:calcium ion binding"/>
    <property type="evidence" value="ECO:0007669"/>
    <property type="project" value="InterPro"/>
</dbReference>
<keyword evidence="9" id="KW-1185">Reference proteome</keyword>
<keyword evidence="6" id="KW-1133">Transmembrane helix</keyword>
<dbReference type="SUPFAM" id="SSF49313">
    <property type="entry name" value="Cadherin-like"/>
    <property type="match status" value="1"/>
</dbReference>
<keyword evidence="1" id="KW-0134">Cell wall</keyword>
<dbReference type="NCBIfam" id="TIGR01167">
    <property type="entry name" value="LPXTG_anchor"/>
    <property type="match status" value="1"/>
</dbReference>
<dbReference type="EMBL" id="AYZJ01000098">
    <property type="protein sequence ID" value="KRN18167.1"/>
    <property type="molecule type" value="Genomic_DNA"/>
</dbReference>
<dbReference type="InterPro" id="IPR008929">
    <property type="entry name" value="Chondroitin_lyas"/>
</dbReference>
<proteinExistence type="predicted"/>
<keyword evidence="6" id="KW-0472">Membrane</keyword>
<feature type="transmembrane region" description="Helical" evidence="6">
    <location>
        <begin position="1062"/>
        <end position="1081"/>
    </location>
</feature>
<dbReference type="Pfam" id="PF00746">
    <property type="entry name" value="Gram_pos_anchor"/>
    <property type="match status" value="1"/>
</dbReference>
<dbReference type="SUPFAM" id="SSF49785">
    <property type="entry name" value="Galactose-binding domain-like"/>
    <property type="match status" value="1"/>
</dbReference>
<sequence>MKHRLAWFGFIMSIAAVFTTALLPNQETNAAADPAISDAVTLNITKTNGFLHPAISVDPEQLQNTRRELATGAQPWQAYYEGMVQSPYASRDFKAANLKSGTFDTPKDATFASSGQELTLSADGFRAYTQAIMYYLTGQKQYRYNAIRLVRTWENMDPAGFKYYADAHIHAPVPFYYMVSAAELLKFTSVDGNLYTDAEGNQVNLNWTSTDNSKLTQNLIDPLVTNLLIKTKDQYFAQHLYPLTGALAAAIFKNDQAAYTDAVEQTFVNAGSSRPNINGALNNLFHQMSADDPRNPVKQDFVEHLEMGRDANHAKDDVFCFTGLARVINNQGTLVDPTTGEPSTAANAVDPYQFGNNRLIEGAEQFYRYNDGETIPWIQVSKPGDTTHPAIEADGVQNIIDFGGAVSTDGRGRMNKPYTSSELYDYYRFQEGLSAAEIAKRYPAVATQATHLNGTTFYEGTTALNYWGVYSDNKITEIGTDYWLSMPAAKGSDSATFPSAPATNADVSFIQHGTILDENHAQLTKDGITVEAVSDQKDIKETAYDKRYPQDTTTARGGSQIALAGLVKPTDGYFAIKLKTNGVAKLLISSSNLPNKAYQTLTLPNTKNQWQTVAYPTNGGQAYMDFYAVVGKSSTKVTFAAASYTDQAALPVIGETARDTAVFLGHTITLKLSATNATTLTLADGPKGLQLAADGTLSWKPTAAGDYPVTVTATNGQRTVNKTFTISVKKDRTTAYNQATQQLSEGVYTTASMAKINTAAKAVINLLDHGDDAAFQSALTAYTEAIKQGELLNPTLEDHSLNYAAYPDMTIANLLTKDTLSLDPKQTFNTTALVDNDPASYGGDWMTPAVLDFGENYRVTLTSSSFLARTGFPNRTQGANLYGSNDAKTWTKLTTTTTKRDNQMQTVAIDQAQQGIAYRYIKIQVDEPGEPTDPAWPGIASFADIHLFGTRTEVTKDAAGSTRPKLLSEPSQPALDDHSTNQTEVTNPTKKPSQPTGSDASFNHGQSTAASRGHNHPSADQSSIKAEAKSKKPAPIKANRTSVKQDKHARKAYPQTGESHRLTYSIAGLLIAAVSALLMIARVKRANR</sequence>
<dbReference type="InterPro" id="IPR019931">
    <property type="entry name" value="LPXTG_anchor"/>
</dbReference>
<name>A0A0R2EYP8_9LACO</name>
<dbReference type="RefSeq" id="WP_056989991.1">
    <property type="nucleotide sequence ID" value="NZ_AYZJ01000098.1"/>
</dbReference>
<feature type="domain" description="Gram-positive cocci surface proteins LPxTG" evidence="7">
    <location>
        <begin position="1046"/>
        <end position="1082"/>
    </location>
</feature>
<feature type="compositionally biased region" description="Polar residues" evidence="5">
    <location>
        <begin position="980"/>
        <end position="1010"/>
    </location>
</feature>
<dbReference type="GO" id="GO:0016020">
    <property type="term" value="C:membrane"/>
    <property type="evidence" value="ECO:0007669"/>
    <property type="project" value="InterPro"/>
</dbReference>
<keyword evidence="2" id="KW-0964">Secreted</keyword>
<organism evidence="8 9">
    <name type="scientific">Lacticaseibacillus camelliae DSM 22697 = JCM 13995</name>
    <dbReference type="NCBI Taxonomy" id="1423730"/>
    <lineage>
        <taxon>Bacteria</taxon>
        <taxon>Bacillati</taxon>
        <taxon>Bacillota</taxon>
        <taxon>Bacilli</taxon>
        <taxon>Lactobacillales</taxon>
        <taxon>Lactobacillaceae</taxon>
        <taxon>Lacticaseibacillus</taxon>
    </lineage>
</organism>
<evidence type="ECO:0000256" key="6">
    <source>
        <dbReference type="SAM" id="Phobius"/>
    </source>
</evidence>
<protein>
    <recommendedName>
        <fullName evidence="7">Gram-positive cocci surface proteins LPxTG domain-containing protein</fullName>
    </recommendedName>
</protein>
<dbReference type="InterPro" id="IPR015919">
    <property type="entry name" value="Cadherin-like_sf"/>
</dbReference>
<dbReference type="Gene3D" id="2.60.120.260">
    <property type="entry name" value="Galactose-binding domain-like"/>
    <property type="match status" value="1"/>
</dbReference>
<evidence type="ECO:0000256" key="3">
    <source>
        <dbReference type="ARBA" id="ARBA00022729"/>
    </source>
</evidence>
<reference evidence="8 9" key="1">
    <citation type="journal article" date="2015" name="Genome Announc.">
        <title>Expanding the biotechnology potential of lactobacilli through comparative genomics of 213 strains and associated genera.</title>
        <authorList>
            <person name="Sun Z."/>
            <person name="Harris H.M."/>
            <person name="McCann A."/>
            <person name="Guo C."/>
            <person name="Argimon S."/>
            <person name="Zhang W."/>
            <person name="Yang X."/>
            <person name="Jeffery I.B."/>
            <person name="Cooney J.C."/>
            <person name="Kagawa T.F."/>
            <person name="Liu W."/>
            <person name="Song Y."/>
            <person name="Salvetti E."/>
            <person name="Wrobel A."/>
            <person name="Rasinkangas P."/>
            <person name="Parkhill J."/>
            <person name="Rea M.C."/>
            <person name="O'Sullivan O."/>
            <person name="Ritari J."/>
            <person name="Douillard F.P."/>
            <person name="Paul Ross R."/>
            <person name="Yang R."/>
            <person name="Briner A.E."/>
            <person name="Felis G.E."/>
            <person name="de Vos W.M."/>
            <person name="Barrangou R."/>
            <person name="Klaenhammer T.R."/>
            <person name="Caufield P.W."/>
            <person name="Cui Y."/>
            <person name="Zhang H."/>
            <person name="O'Toole P.W."/>
        </authorList>
    </citation>
    <scope>NUCLEOTIDE SEQUENCE [LARGE SCALE GENOMIC DNA]</scope>
    <source>
        <strain evidence="8 9">DSM 22697</strain>
    </source>
</reference>
<feature type="region of interest" description="Disordered" evidence="5">
    <location>
        <begin position="955"/>
        <end position="1056"/>
    </location>
</feature>
<keyword evidence="4" id="KW-0572">Peptidoglycan-anchor</keyword>
<comment type="caution">
    <text evidence="8">The sequence shown here is derived from an EMBL/GenBank/DDBJ whole genome shotgun (WGS) entry which is preliminary data.</text>
</comment>
<dbReference type="STRING" id="1423730.FC75_GL000859"/>
<dbReference type="Gene3D" id="2.60.40.10">
    <property type="entry name" value="Immunoglobulins"/>
    <property type="match status" value="1"/>
</dbReference>
<evidence type="ECO:0000256" key="1">
    <source>
        <dbReference type="ARBA" id="ARBA00022512"/>
    </source>
</evidence>
<evidence type="ECO:0000259" key="7">
    <source>
        <dbReference type="Pfam" id="PF00746"/>
    </source>
</evidence>
<gene>
    <name evidence="8" type="ORF">FC75_GL000859</name>
</gene>
<accession>A0A0R2EYP8</accession>